<dbReference type="PANTHER" id="PTHR11845:SF13">
    <property type="entry name" value="5'-DEOXYNUCLEOTIDASE HDDC2"/>
    <property type="match status" value="1"/>
</dbReference>
<keyword evidence="2 4" id="KW-0378">Hydrolase</keyword>
<evidence type="ECO:0000259" key="3">
    <source>
        <dbReference type="Pfam" id="PF13023"/>
    </source>
</evidence>
<dbReference type="RefSeq" id="WP_038046297.1">
    <property type="nucleotide sequence ID" value="NZ_JMFG01000002.1"/>
</dbReference>
<dbReference type="InterPro" id="IPR039356">
    <property type="entry name" value="YfbR/HDDC2"/>
</dbReference>
<dbReference type="PANTHER" id="PTHR11845">
    <property type="entry name" value="5'-DEOXYNUCLEOTIDASE HDDC2"/>
    <property type="match status" value="1"/>
</dbReference>
<dbReference type="OrthoDB" id="9796032at2"/>
<dbReference type="GO" id="GO:0046872">
    <property type="term" value="F:metal ion binding"/>
    <property type="evidence" value="ECO:0007669"/>
    <property type="project" value="UniProtKB-KW"/>
</dbReference>
<feature type="domain" description="HD" evidence="3">
    <location>
        <begin position="14"/>
        <end position="175"/>
    </location>
</feature>
<dbReference type="AlphaFoldDB" id="A0A062XQR8"/>
<reference evidence="4 5" key="1">
    <citation type="submission" date="2014-04" db="EMBL/GenBank/DDBJ databases">
        <title>The Genome Sequence of Thermoanaerobaculum aquaticum MP-01, The First Cultivated Group 23 Acidobacterium.</title>
        <authorList>
            <person name="Stamps B.W."/>
            <person name="Losey N.A."/>
            <person name="Lawson P.A."/>
            <person name="Stevenson B.S."/>
        </authorList>
    </citation>
    <scope>NUCLEOTIDE SEQUENCE [LARGE SCALE GENOMIC DNA]</scope>
    <source>
        <strain evidence="4 5">MP-01</strain>
    </source>
</reference>
<evidence type="ECO:0000313" key="5">
    <source>
        <dbReference type="Proteomes" id="UP000027284"/>
    </source>
</evidence>
<evidence type="ECO:0000256" key="2">
    <source>
        <dbReference type="ARBA" id="ARBA00022801"/>
    </source>
</evidence>
<dbReference type="Gene3D" id="1.10.3210.10">
    <property type="entry name" value="Hypothetical protein af1432"/>
    <property type="match status" value="1"/>
</dbReference>
<dbReference type="Proteomes" id="UP000027284">
    <property type="component" value="Unassembled WGS sequence"/>
</dbReference>
<keyword evidence="1" id="KW-0479">Metal-binding</keyword>
<gene>
    <name evidence="4" type="ORF">EG19_03755</name>
</gene>
<dbReference type="GO" id="GO:0005737">
    <property type="term" value="C:cytoplasm"/>
    <property type="evidence" value="ECO:0007669"/>
    <property type="project" value="TreeGrafter"/>
</dbReference>
<evidence type="ECO:0000256" key="1">
    <source>
        <dbReference type="ARBA" id="ARBA00022723"/>
    </source>
</evidence>
<sequence length="202" mass="22862">MERLSRELAFLLTLDRLKEVQRQSYTLAGRHENSAEHSWHVAVAAMLLSEHAKEPVNLLRVLEMLLIHDVVEIEAGDTYVYDEDARKKQEEKEKQAAEKLFAQLPEDQSRHWWELWQEFSAGTSPEARFARSLDRLLPVLLNVATEGRSWQEHGVRASQVLARNAEVAAGSPALWEVVQKLVAEAQARGFLASDGETQAPKG</sequence>
<dbReference type="STRING" id="1312852.EG19_03755"/>
<dbReference type="InterPro" id="IPR006674">
    <property type="entry name" value="HD_domain"/>
</dbReference>
<protein>
    <submittedName>
        <fullName evidence="4">Phosphohydrolase</fullName>
    </submittedName>
</protein>
<comment type="caution">
    <text evidence="4">The sequence shown here is derived from an EMBL/GenBank/DDBJ whole genome shotgun (WGS) entry which is preliminary data.</text>
</comment>
<accession>A0A062XQR8</accession>
<organism evidence="4 5">
    <name type="scientific">Thermoanaerobaculum aquaticum</name>
    <dbReference type="NCBI Taxonomy" id="1312852"/>
    <lineage>
        <taxon>Bacteria</taxon>
        <taxon>Pseudomonadati</taxon>
        <taxon>Acidobacteriota</taxon>
        <taxon>Thermoanaerobaculia</taxon>
        <taxon>Thermoanaerobaculales</taxon>
        <taxon>Thermoanaerobaculaceae</taxon>
        <taxon>Thermoanaerobaculum</taxon>
    </lineage>
</organism>
<dbReference type="GO" id="GO:0002953">
    <property type="term" value="F:5'-deoxynucleotidase activity"/>
    <property type="evidence" value="ECO:0007669"/>
    <property type="project" value="InterPro"/>
</dbReference>
<keyword evidence="5" id="KW-1185">Reference proteome</keyword>
<dbReference type="SUPFAM" id="SSF109604">
    <property type="entry name" value="HD-domain/PDEase-like"/>
    <property type="match status" value="1"/>
</dbReference>
<dbReference type="Pfam" id="PF13023">
    <property type="entry name" value="HD_3"/>
    <property type="match status" value="1"/>
</dbReference>
<evidence type="ECO:0000313" key="4">
    <source>
        <dbReference type="EMBL" id="KDA54927.1"/>
    </source>
</evidence>
<name>A0A062XQR8_9BACT</name>
<proteinExistence type="predicted"/>
<dbReference type="EMBL" id="JMFG01000002">
    <property type="protein sequence ID" value="KDA54927.1"/>
    <property type="molecule type" value="Genomic_DNA"/>
</dbReference>